<accession>A0A2C6DTP4</accession>
<evidence type="ECO:0000259" key="3">
    <source>
        <dbReference type="Pfam" id="PF22178"/>
    </source>
</evidence>
<gene>
    <name evidence="4" type="ORF">CRN84_21395</name>
    <name evidence="5" type="ORF">NCTC12282_05851</name>
</gene>
<evidence type="ECO:0000313" key="7">
    <source>
        <dbReference type="Proteomes" id="UP000373449"/>
    </source>
</evidence>
<dbReference type="NCBIfam" id="TIGR01646">
    <property type="entry name" value="vgr_GE"/>
    <property type="match status" value="1"/>
</dbReference>
<evidence type="ECO:0000256" key="1">
    <source>
        <dbReference type="ARBA" id="ARBA00005558"/>
    </source>
</evidence>
<dbReference type="EMBL" id="CAADJA010000002">
    <property type="protein sequence ID" value="VFS52501.1"/>
    <property type="molecule type" value="Genomic_DNA"/>
</dbReference>
<dbReference type="InterPro" id="IPR006531">
    <property type="entry name" value="Gp5/Vgr_OB"/>
</dbReference>
<comment type="similarity">
    <text evidence="1">Belongs to the VgrG protein family.</text>
</comment>
<dbReference type="InterPro" id="IPR054030">
    <property type="entry name" value="Gp5_Vgr_C"/>
</dbReference>
<keyword evidence="6" id="KW-1185">Reference proteome</keyword>
<reference evidence="4" key="1">
    <citation type="submission" date="2017-09" db="EMBL/GenBank/DDBJ databases">
        <title>FDA dAtabase for Regulatory Grade micrObial Sequences (FDA-ARGOS): Supporting development and validation of Infectious Disease Dx tests.</title>
        <authorList>
            <person name="Minogue T."/>
            <person name="Wolcott M."/>
            <person name="Wasieloski L."/>
            <person name="Aguilar W."/>
            <person name="Moore D."/>
            <person name="Tallon L.J."/>
            <person name="Sadzewicz L."/>
            <person name="Ott S."/>
            <person name="Zhao X."/>
            <person name="Nagaraj S."/>
            <person name="Vavikolanu K."/>
            <person name="Aluvathingal J."/>
            <person name="Nadendla S."/>
            <person name="Sichtig H."/>
        </authorList>
    </citation>
    <scope>NUCLEOTIDE SEQUENCE</scope>
    <source>
        <strain evidence="4">FDAARGOS_387</strain>
    </source>
</reference>
<dbReference type="SUPFAM" id="SSF69349">
    <property type="entry name" value="Phage fibre proteins"/>
    <property type="match status" value="1"/>
</dbReference>
<dbReference type="InterPro" id="IPR037026">
    <property type="entry name" value="Vgr_OB-fold_dom_sf"/>
</dbReference>
<feature type="domain" description="Gp5/Type VI secretion system Vgr protein OB-fold" evidence="2">
    <location>
        <begin position="388"/>
        <end position="450"/>
    </location>
</feature>
<reference evidence="5 7" key="3">
    <citation type="submission" date="2019-03" db="EMBL/GenBank/DDBJ databases">
        <authorList>
            <consortium name="Pathogen Informatics"/>
        </authorList>
    </citation>
    <scope>NUCLEOTIDE SEQUENCE [LARGE SCALE GENOMIC DNA]</scope>
    <source>
        <strain evidence="5 7">NCTC12282</strain>
    </source>
</reference>
<dbReference type="STRING" id="1111728.GCA_000427805_01453"/>
<proteinExistence type="inferred from homology"/>
<evidence type="ECO:0000313" key="4">
    <source>
        <dbReference type="EMBL" id="PHI31702.1"/>
    </source>
</evidence>
<dbReference type="SUPFAM" id="SSF69279">
    <property type="entry name" value="Phage tail proteins"/>
    <property type="match status" value="2"/>
</dbReference>
<dbReference type="Pfam" id="PF22178">
    <property type="entry name" value="Gp5_trimer_C"/>
    <property type="match status" value="1"/>
</dbReference>
<dbReference type="OrthoDB" id="6710627at2"/>
<dbReference type="Pfam" id="PF04717">
    <property type="entry name" value="Phage_base_V"/>
    <property type="match status" value="1"/>
</dbReference>
<protein>
    <submittedName>
        <fullName evidence="4">Type VI secretion system tip protein VgrG</fullName>
    </submittedName>
</protein>
<dbReference type="Gene3D" id="4.10.220.110">
    <property type="match status" value="1"/>
</dbReference>
<dbReference type="Pfam" id="PF05954">
    <property type="entry name" value="Phage_GPD"/>
    <property type="match status" value="1"/>
</dbReference>
<dbReference type="InterPro" id="IPR006533">
    <property type="entry name" value="T6SS_Vgr_RhsGE"/>
</dbReference>
<organism evidence="4 6">
    <name type="scientific">Budvicia aquatica</name>
    <dbReference type="NCBI Taxonomy" id="82979"/>
    <lineage>
        <taxon>Bacteria</taxon>
        <taxon>Pseudomonadati</taxon>
        <taxon>Pseudomonadota</taxon>
        <taxon>Gammaproteobacteria</taxon>
        <taxon>Enterobacterales</taxon>
        <taxon>Budviciaceae</taxon>
        <taxon>Budvicia</taxon>
    </lineage>
</organism>
<dbReference type="AlphaFoldDB" id="A0A2C6DTP4"/>
<dbReference type="Gene3D" id="2.30.110.50">
    <property type="match status" value="1"/>
</dbReference>
<dbReference type="Gene3D" id="2.40.50.230">
    <property type="entry name" value="Gp5 N-terminal domain"/>
    <property type="match status" value="1"/>
</dbReference>
<dbReference type="SUPFAM" id="SSF69255">
    <property type="entry name" value="gp5 N-terminal domain-like"/>
    <property type="match status" value="1"/>
</dbReference>
<dbReference type="Gene3D" id="3.55.50.10">
    <property type="entry name" value="Baseplate protein-like domains"/>
    <property type="match status" value="1"/>
</dbReference>
<dbReference type="RefSeq" id="WP_029094476.1">
    <property type="nucleotide sequence ID" value="NZ_CAADJA010000002.1"/>
</dbReference>
<dbReference type="EMBL" id="PDDX01000001">
    <property type="protein sequence ID" value="PHI31702.1"/>
    <property type="molecule type" value="Genomic_DNA"/>
</dbReference>
<evidence type="ECO:0000259" key="2">
    <source>
        <dbReference type="Pfam" id="PF04717"/>
    </source>
</evidence>
<dbReference type="Proteomes" id="UP000373449">
    <property type="component" value="Unassembled WGS sequence"/>
</dbReference>
<evidence type="ECO:0000313" key="5">
    <source>
        <dbReference type="EMBL" id="VFS52501.1"/>
    </source>
</evidence>
<evidence type="ECO:0000313" key="6">
    <source>
        <dbReference type="Proteomes" id="UP000224974"/>
    </source>
</evidence>
<name>A0A2C6DTP4_9GAMM</name>
<feature type="domain" description="Gp5/Type VI secretion system Vgr C-terminal trimerisation" evidence="3">
    <location>
        <begin position="467"/>
        <end position="553"/>
    </location>
</feature>
<dbReference type="InterPro" id="IPR017847">
    <property type="entry name" value="T6SS_RhsGE_Vgr_subset"/>
</dbReference>
<reference evidence="6" key="2">
    <citation type="submission" date="2017-09" db="EMBL/GenBank/DDBJ databases">
        <title>FDA dAtabase for Regulatory Grade micrObial Sequences (FDA-ARGOS): Supporting development and validation of Infectious Disease Dx tests.</title>
        <authorList>
            <person name="Minogue T."/>
            <person name="Wolcott M."/>
            <person name="Wasieloski L."/>
            <person name="Aguilar W."/>
            <person name="Moore D."/>
            <person name="Tallon L."/>
            <person name="Sadzewicz L."/>
            <person name="Ott S."/>
            <person name="Zhao X."/>
            <person name="Nagaraj S."/>
            <person name="Vavikolanu K."/>
            <person name="Aluvathingal J."/>
            <person name="Nadendla S."/>
            <person name="Sichtig H."/>
        </authorList>
    </citation>
    <scope>NUCLEOTIDE SEQUENCE [LARGE SCALE GENOMIC DNA]</scope>
    <source>
        <strain evidence="6">FDAARGOS_387</strain>
    </source>
</reference>
<dbReference type="NCBIfam" id="TIGR03361">
    <property type="entry name" value="VI_Rhs_Vgr"/>
    <property type="match status" value="1"/>
</dbReference>
<dbReference type="Proteomes" id="UP000224974">
    <property type="component" value="Unassembled WGS sequence"/>
</dbReference>
<sequence length="690" mass="78127">MKQDGLYFRCKIGKLDESTFAVHRFTLTEALNDLYTLELHVATKTSDIELQPLICQQATFSVYSGGSVQRTITGLVEGIELGKAGFRRIMYKIIIRPHAWLLTLRKDSRIFHFKTVPQILDSMFQFHHVQTANKLFGKHKEREYTTQKRETDYEFLCRLASEEGITFWYEQVGDDNAQIFYSDSRLGQKSTNKLIYNTHPQSSSTDDIASDVRFGVYMRPTQAIHKDRNYLKPAYELQHKSVSDGANAKDDRFAFFDSYGRFDDDEPGKPFTQYRLEALQAESELGRATTNCVKLMPGTIFSLSEHPESKMNAKWQVIRIRHEGICPQALEEEADSGPTVLTNEVEFISSLKEWRAPYIQKPIQESSEVAEVVGPEGEEIHVNEHGAIKVHFHWNRYDKADDRASCWVRVAQAWNGNGYGFLATPRIGQEVLISYQDGDVDRPIVTGANYNGVNKTPVQLPVNKTHSTWRSKTHKGEGFNEFRYEDENEQERIYMHAQKDHVTEILHDQDHTIGNNRTKKVGVDQKETIGQDKRTDVGRDHFETIGNNSVIKVINDQEIQIDNNRTLIVNSSERKEIYADSKDEIGGNKTIVIQGVKDEKVNTKIFSRTKQYIMHAEDKMVIAGPGGSITIDAGGVTIKAKSLKILTPSMAIKGGGVDQVGALTAMVKEGQPFCEICAKAKEAAEEAAKK</sequence>